<keyword evidence="2" id="KW-1185">Reference proteome</keyword>
<dbReference type="Proteomes" id="UP000499080">
    <property type="component" value="Unassembled WGS sequence"/>
</dbReference>
<accession>A0A4Y2SVV9</accession>
<reference evidence="1 2" key="1">
    <citation type="journal article" date="2019" name="Sci. Rep.">
        <title>Orb-weaving spider Araneus ventricosus genome elucidates the spidroin gene catalogue.</title>
        <authorList>
            <person name="Kono N."/>
            <person name="Nakamura H."/>
            <person name="Ohtoshi R."/>
            <person name="Moran D.A.P."/>
            <person name="Shinohara A."/>
            <person name="Yoshida Y."/>
            <person name="Fujiwara M."/>
            <person name="Mori M."/>
            <person name="Tomita M."/>
            <person name="Arakawa K."/>
        </authorList>
    </citation>
    <scope>NUCLEOTIDE SEQUENCE [LARGE SCALE GENOMIC DNA]</scope>
</reference>
<dbReference type="EMBL" id="BGPR01024218">
    <property type="protein sequence ID" value="GBN92101.1"/>
    <property type="molecule type" value="Genomic_DNA"/>
</dbReference>
<name>A0A4Y2SVV9_ARAVE</name>
<gene>
    <name evidence="1" type="ORF">AVEN_182608_1</name>
</gene>
<sequence length="159" mass="17614">MGKRVSLLRDAFRALEEGVKLSRKSRTGSVWKVARKQTRGLFGRSLLEPPSDDGGRHRAGTFFQASTTTEGDWPTTRDLAQQALYTAGFSGHGFEPANSDRGLTLGHRGHVRIKGRYHDSITHSTKMSQTTRPRNLKFGRWRLFGSRCSVVGASVVGAR</sequence>
<protein>
    <submittedName>
        <fullName evidence="1">Uncharacterized protein</fullName>
    </submittedName>
</protein>
<dbReference type="AlphaFoldDB" id="A0A4Y2SVV9"/>
<organism evidence="1 2">
    <name type="scientific">Araneus ventricosus</name>
    <name type="common">Orbweaver spider</name>
    <name type="synonym">Epeira ventricosa</name>
    <dbReference type="NCBI Taxonomy" id="182803"/>
    <lineage>
        <taxon>Eukaryota</taxon>
        <taxon>Metazoa</taxon>
        <taxon>Ecdysozoa</taxon>
        <taxon>Arthropoda</taxon>
        <taxon>Chelicerata</taxon>
        <taxon>Arachnida</taxon>
        <taxon>Araneae</taxon>
        <taxon>Araneomorphae</taxon>
        <taxon>Entelegynae</taxon>
        <taxon>Araneoidea</taxon>
        <taxon>Araneidae</taxon>
        <taxon>Araneus</taxon>
    </lineage>
</organism>
<comment type="caution">
    <text evidence="1">The sequence shown here is derived from an EMBL/GenBank/DDBJ whole genome shotgun (WGS) entry which is preliminary data.</text>
</comment>
<evidence type="ECO:0000313" key="1">
    <source>
        <dbReference type="EMBL" id="GBN92101.1"/>
    </source>
</evidence>
<evidence type="ECO:0000313" key="2">
    <source>
        <dbReference type="Proteomes" id="UP000499080"/>
    </source>
</evidence>
<proteinExistence type="predicted"/>